<reference evidence="4" key="1">
    <citation type="submission" date="2021-01" db="EMBL/GenBank/DDBJ databases">
        <authorList>
            <person name="Corre E."/>
            <person name="Pelletier E."/>
            <person name="Niang G."/>
            <person name="Scheremetjew M."/>
            <person name="Finn R."/>
            <person name="Kale V."/>
            <person name="Holt S."/>
            <person name="Cochrane G."/>
            <person name="Meng A."/>
            <person name="Brown T."/>
            <person name="Cohen L."/>
        </authorList>
    </citation>
    <scope>NUCLEOTIDE SEQUENCE</scope>
</reference>
<organism evidence="4">
    <name type="scientific">Noctiluca scintillans</name>
    <name type="common">Sea sparkle</name>
    <name type="synonym">Red tide dinoflagellate</name>
    <dbReference type="NCBI Taxonomy" id="2966"/>
    <lineage>
        <taxon>Eukaryota</taxon>
        <taxon>Sar</taxon>
        <taxon>Alveolata</taxon>
        <taxon>Dinophyceae</taxon>
        <taxon>Noctilucales</taxon>
        <taxon>Noctilucaceae</taxon>
        <taxon>Noctiluca</taxon>
    </lineage>
</organism>
<dbReference type="AlphaFoldDB" id="A0A7S1F222"/>
<dbReference type="Gene3D" id="3.60.10.10">
    <property type="entry name" value="Endonuclease/exonuclease/phosphatase"/>
    <property type="match status" value="1"/>
</dbReference>
<evidence type="ECO:0000256" key="2">
    <source>
        <dbReference type="ARBA" id="ARBA00022801"/>
    </source>
</evidence>
<proteinExistence type="inferred from homology"/>
<dbReference type="GO" id="GO:0000175">
    <property type="term" value="F:3'-5'-RNA exonuclease activity"/>
    <property type="evidence" value="ECO:0007669"/>
    <property type="project" value="TreeGrafter"/>
</dbReference>
<keyword evidence="2" id="KW-0378">Hydrolase</keyword>
<dbReference type="PANTHER" id="PTHR12121:SF45">
    <property type="entry name" value="NOCTURNIN"/>
    <property type="match status" value="1"/>
</dbReference>
<evidence type="ECO:0000256" key="1">
    <source>
        <dbReference type="ARBA" id="ARBA00010774"/>
    </source>
</evidence>
<dbReference type="EMBL" id="HBFQ01017714">
    <property type="protein sequence ID" value="CAD8838005.1"/>
    <property type="molecule type" value="Transcribed_RNA"/>
</dbReference>
<evidence type="ECO:0000313" key="4">
    <source>
        <dbReference type="EMBL" id="CAD8838005.1"/>
    </source>
</evidence>
<sequence>MKLIYTRRPYFLGRRVHFRFSCVRMRTDSRHVCRARELGISTAAVKEVHLPLLARCGDRSSVRVLQWNLLADGMSNDGFLLRDILADPDGFEDVGDVLKCVAGAKAHDMEALRDKFCTPRAANNAAAVVDWQLRWARMKEVVVESVPDVITLQELDHMALAHRELAELGYACSLPSGAYSPAHLSLQASDTAKYLAHLDACGVAYAPNFPSTCRKIHLQKNADADVDDDGCAIFWRAELFDISGVDFFPFKSQSTRNSCALRASLRRKSDDAPFFVICAHLSSGGEERHEAARVREATGGEFGSESLRHWFARTTREGPTLFCLDANSAPNRDETRTVWKEFRGVDAVRSVWDAFFSPDGAALCDLLPVTTNKMRGPLSQQTAKIGEHMCHVIDHVFYSSAFSFVQHALLISYVNVEEARRNLLPSLAIPSDHIPLVLDFDLPVRRSGETVVH</sequence>
<name>A0A7S1F222_NOCSC</name>
<dbReference type="InterPro" id="IPR005135">
    <property type="entry name" value="Endo/exonuclease/phosphatase"/>
</dbReference>
<dbReference type="GO" id="GO:0006139">
    <property type="term" value="P:nucleobase-containing compound metabolic process"/>
    <property type="evidence" value="ECO:0007669"/>
    <property type="project" value="UniProtKB-ARBA"/>
</dbReference>
<feature type="domain" description="Endonuclease/exonuclease/phosphatase" evidence="3">
    <location>
        <begin position="138"/>
        <end position="433"/>
    </location>
</feature>
<dbReference type="PANTHER" id="PTHR12121">
    <property type="entry name" value="CARBON CATABOLITE REPRESSOR PROTEIN 4"/>
    <property type="match status" value="1"/>
</dbReference>
<dbReference type="SUPFAM" id="SSF56219">
    <property type="entry name" value="DNase I-like"/>
    <property type="match status" value="1"/>
</dbReference>
<dbReference type="InterPro" id="IPR036691">
    <property type="entry name" value="Endo/exonu/phosph_ase_sf"/>
</dbReference>
<evidence type="ECO:0000259" key="3">
    <source>
        <dbReference type="Pfam" id="PF03372"/>
    </source>
</evidence>
<accession>A0A7S1F222</accession>
<dbReference type="Pfam" id="PF03372">
    <property type="entry name" value="Exo_endo_phos"/>
    <property type="match status" value="1"/>
</dbReference>
<protein>
    <recommendedName>
        <fullName evidence="3">Endonuclease/exonuclease/phosphatase domain-containing protein</fullName>
    </recommendedName>
</protein>
<dbReference type="InterPro" id="IPR050410">
    <property type="entry name" value="CCR4/nocturin_mRNA_transcr"/>
</dbReference>
<gene>
    <name evidence="4" type="ORF">NSCI0253_LOCUS12353</name>
</gene>
<comment type="similarity">
    <text evidence="1">Belongs to the CCR4/nocturin family.</text>
</comment>